<keyword evidence="2" id="KW-1185">Reference proteome</keyword>
<organism evidence="1 2">
    <name type="scientific">Colletotrichum truncatum</name>
    <name type="common">Anthracnose fungus</name>
    <name type="synonym">Colletotrichum capsici</name>
    <dbReference type="NCBI Taxonomy" id="5467"/>
    <lineage>
        <taxon>Eukaryota</taxon>
        <taxon>Fungi</taxon>
        <taxon>Dikarya</taxon>
        <taxon>Ascomycota</taxon>
        <taxon>Pezizomycotina</taxon>
        <taxon>Sordariomycetes</taxon>
        <taxon>Hypocreomycetidae</taxon>
        <taxon>Glomerellales</taxon>
        <taxon>Glomerellaceae</taxon>
        <taxon>Colletotrichum</taxon>
        <taxon>Colletotrichum truncatum species complex</taxon>
    </lineage>
</organism>
<evidence type="ECO:0000313" key="2">
    <source>
        <dbReference type="Proteomes" id="UP000805649"/>
    </source>
</evidence>
<dbReference type="EMBL" id="VUJX02000002">
    <property type="protein sequence ID" value="KAL0941251.1"/>
    <property type="molecule type" value="Genomic_DNA"/>
</dbReference>
<name>A0ACC3ZAV2_COLTU</name>
<comment type="caution">
    <text evidence="1">The sequence shown here is derived from an EMBL/GenBank/DDBJ whole genome shotgun (WGS) entry which is preliminary data.</text>
</comment>
<protein>
    <submittedName>
        <fullName evidence="1">Cell morphogenesis protein</fullName>
    </submittedName>
</protein>
<reference evidence="1 2" key="1">
    <citation type="journal article" date="2020" name="Phytopathology">
        <title>Genome Sequence Resources of Colletotrichum truncatum, C. plurivorum, C. musicola, and C. sojae: Four Species Pathogenic to Soybean (Glycine max).</title>
        <authorList>
            <person name="Rogerio F."/>
            <person name="Boufleur T.R."/>
            <person name="Ciampi-Guillardi M."/>
            <person name="Sukno S.A."/>
            <person name="Thon M.R."/>
            <person name="Massola Junior N.S."/>
            <person name="Baroncelli R."/>
        </authorList>
    </citation>
    <scope>NUCLEOTIDE SEQUENCE [LARGE SCALE GENOMIC DNA]</scope>
    <source>
        <strain evidence="1 2">CMES1059</strain>
    </source>
</reference>
<sequence>MVERTDRSERPSGPMGAATMSMARGLPENPAQGRRQLQKDVALGNIPPPPPLPPMPKDLRNLPGGLSASAPMTSAQVITLARDAMQSALHENESQAAEASAVSNELKPGVTIDLSRKGIQKLPDEVVDIIKNELERLALSHNQVSSFPTRFSECTSLRYLNVRNNQIREFPLPLCDLRSLEILDLSKNKLRVLPPDIIKLASLKVFSVQKNRIEELPVALADMVSLQVLKFDGNPITFPPREVLQVQATSPPNEGYLKESEVTEVAVTAHIKRFLRQHSMNGRAESDTAGEESSEGMETPRMPPIKRVVSGRFPIKVNGSDVPDIRSPNLARPPPIPNRSHYRGLSQQNTAVRRPGVMPLTIGNVNERLRSNSETLLQATRGERPESRARRMGVVSQKPSQLGTLDETQANNRFSHYRGLSHGSAMQPPPASLSVKSPNSPAEPFLQRPIYVRRLSVLPERRRESKVYDPILEAAKGILYAVFQIHPMIQMLMSLTSDGSSKRSSLEIVFYNTNSHVEELEQEIQKHDPAVDGDEITGRENENVHRACQTLVSAYTHVCTLLAGNIDSFIDNGDPRYIRTLLMLIYNSIMEIRCTLASVSPEAGPIKPASRGVAMGSMIKPHSRENSITPTAERLGLAQRARPGPILHNPSNLRVATDVPLPYINGTGASRTATLTSATPRSGESFASASSGGRGISDFTEEDRYFEKIFLSLQRSSELVMRTLPMFQNHMSVLAKKAMGRRAPDHEMMCWKGLIAKCATAVQQTEMLRSRLSLIKLKEPGIMSQPAFRSLINNFIDSWAEFGYKIRYAFNEVNLPPDTRVRLRPIQQAMKEARDTILQSPWSYLLRQSSGSNTFSPNSGPAIAPMQLPMTPQSAALGPAVQATVPSTPQSASFAAAFNGNVFERADALISMGGLSMSRTGTMTNSSAASFTMSSMSSLSSDGGAMTPSSVISPNGFGPGPVPLRLNGSKVAF</sequence>
<gene>
    <name evidence="1" type="ORF">CTRU02_204014</name>
</gene>
<dbReference type="Proteomes" id="UP000805649">
    <property type="component" value="Unassembled WGS sequence"/>
</dbReference>
<accession>A0ACC3ZAV2</accession>
<evidence type="ECO:0000313" key="1">
    <source>
        <dbReference type="EMBL" id="KAL0941251.1"/>
    </source>
</evidence>
<proteinExistence type="predicted"/>